<dbReference type="Proteomes" id="UP000886595">
    <property type="component" value="Unassembled WGS sequence"/>
</dbReference>
<evidence type="ECO:0000313" key="3">
    <source>
        <dbReference type="Proteomes" id="UP000886595"/>
    </source>
</evidence>
<name>A0A8X7RUG7_BRACI</name>
<reference evidence="2 3" key="1">
    <citation type="submission" date="2020-02" db="EMBL/GenBank/DDBJ databases">
        <authorList>
            <person name="Ma Q."/>
            <person name="Huang Y."/>
            <person name="Song X."/>
            <person name="Pei D."/>
        </authorList>
    </citation>
    <scope>NUCLEOTIDE SEQUENCE [LARGE SCALE GENOMIC DNA]</scope>
    <source>
        <strain evidence="2">Sxm20200214</strain>
        <tissue evidence="2">Leaf</tissue>
    </source>
</reference>
<evidence type="ECO:0000313" key="2">
    <source>
        <dbReference type="EMBL" id="KAG2294431.1"/>
    </source>
</evidence>
<gene>
    <name evidence="2" type="ORF">Bca52824_041100</name>
</gene>
<dbReference type="EMBL" id="JAAMPC010000009">
    <property type="protein sequence ID" value="KAG2294431.1"/>
    <property type="molecule type" value="Genomic_DNA"/>
</dbReference>
<keyword evidence="1" id="KW-0175">Coiled coil</keyword>
<dbReference type="OrthoDB" id="1917992at2759"/>
<organism evidence="2 3">
    <name type="scientific">Brassica carinata</name>
    <name type="common">Ethiopian mustard</name>
    <name type="synonym">Abyssinian cabbage</name>
    <dbReference type="NCBI Taxonomy" id="52824"/>
    <lineage>
        <taxon>Eukaryota</taxon>
        <taxon>Viridiplantae</taxon>
        <taxon>Streptophyta</taxon>
        <taxon>Embryophyta</taxon>
        <taxon>Tracheophyta</taxon>
        <taxon>Spermatophyta</taxon>
        <taxon>Magnoliopsida</taxon>
        <taxon>eudicotyledons</taxon>
        <taxon>Gunneridae</taxon>
        <taxon>Pentapetalae</taxon>
        <taxon>rosids</taxon>
        <taxon>malvids</taxon>
        <taxon>Brassicales</taxon>
        <taxon>Brassicaceae</taxon>
        <taxon>Brassiceae</taxon>
        <taxon>Brassica</taxon>
    </lineage>
</organism>
<dbReference type="AlphaFoldDB" id="A0A8X7RUG7"/>
<evidence type="ECO:0000256" key="1">
    <source>
        <dbReference type="SAM" id="Coils"/>
    </source>
</evidence>
<feature type="coiled-coil region" evidence="1">
    <location>
        <begin position="4"/>
        <end position="40"/>
    </location>
</feature>
<proteinExistence type="predicted"/>
<keyword evidence="3" id="KW-1185">Reference proteome</keyword>
<sequence>MTRLDSVEKENAFLRYEYTVLEKELKIAELEAQCKKLRILFRKKFPDRSISMSYEAEERKMEIKRRDGNKSDLMMKDEVQSRKLRYDLLMEQIGNVRAEKH</sequence>
<accession>A0A8X7RUG7</accession>
<protein>
    <submittedName>
        <fullName evidence="2">Uncharacterized protein</fullName>
    </submittedName>
</protein>
<comment type="caution">
    <text evidence="2">The sequence shown here is derived from an EMBL/GenBank/DDBJ whole genome shotgun (WGS) entry which is preliminary data.</text>
</comment>